<dbReference type="AlphaFoldDB" id="A0A0F4YEP7"/>
<dbReference type="RefSeq" id="XP_013323231.1">
    <property type="nucleotide sequence ID" value="XM_013467777.1"/>
</dbReference>
<evidence type="ECO:0000313" key="2">
    <source>
        <dbReference type="EMBL" id="KKA16619.1"/>
    </source>
</evidence>
<comment type="caution">
    <text evidence="2">The sequence shown here is derived from an EMBL/GenBank/DDBJ whole genome shotgun (WGS) entry which is preliminary data.</text>
</comment>
<evidence type="ECO:0000256" key="1">
    <source>
        <dbReference type="SAM" id="MobiDB-lite"/>
    </source>
</evidence>
<dbReference type="GeneID" id="25321667"/>
<accession>A0A0F4YEP7</accession>
<dbReference type="EMBL" id="LASV01000747">
    <property type="protein sequence ID" value="KKA16619.1"/>
    <property type="molecule type" value="Genomic_DNA"/>
</dbReference>
<dbReference type="Proteomes" id="UP000053958">
    <property type="component" value="Unassembled WGS sequence"/>
</dbReference>
<evidence type="ECO:0000313" key="3">
    <source>
        <dbReference type="Proteomes" id="UP000053958"/>
    </source>
</evidence>
<feature type="region of interest" description="Disordered" evidence="1">
    <location>
        <begin position="40"/>
        <end position="76"/>
    </location>
</feature>
<proteinExistence type="predicted"/>
<feature type="compositionally biased region" description="Basic and acidic residues" evidence="1">
    <location>
        <begin position="52"/>
        <end position="65"/>
    </location>
</feature>
<sequence length="357" mass="40081">MQDVCTGTPSNGHEIGKRQAKTTEWRIYYKYRYMVGTSRFGRHPIKPSSSRNNEEKRRRRGDTAKAPKQPVPQDDRRDLVAAVEWITSSGVATGGTDLVLIASTLRVGSWPSLSRQGRPEKTRIGRHVPAPMAPGRVTDATEADLTLGAGLRGRPEQAGRIVRQVVFLSWHRASVATRRWNHLVLTTAVHRNSPMAGKINEPQGNAESAFEYSDVVQFLPVQYDSRRDRAERIRTGVQSRKEPMRSNPARKQIGVVHPSASLVSVARRYRWGVTMTRAGTGCRLVGVTWRCDIGVLPWNMQTRKCRQPLVDLGFDIGRGRDRTFPIPQRCALNKWCVCAPDPRRVGDWANLTKDLSG</sequence>
<gene>
    <name evidence="2" type="ORF">T310_9737</name>
</gene>
<keyword evidence="3" id="KW-1185">Reference proteome</keyword>
<organism evidence="2 3">
    <name type="scientific">Rasamsonia emersonii (strain ATCC 16479 / CBS 393.64 / IMI 116815)</name>
    <dbReference type="NCBI Taxonomy" id="1408163"/>
    <lineage>
        <taxon>Eukaryota</taxon>
        <taxon>Fungi</taxon>
        <taxon>Dikarya</taxon>
        <taxon>Ascomycota</taxon>
        <taxon>Pezizomycotina</taxon>
        <taxon>Eurotiomycetes</taxon>
        <taxon>Eurotiomycetidae</taxon>
        <taxon>Eurotiales</taxon>
        <taxon>Trichocomaceae</taxon>
        <taxon>Rasamsonia</taxon>
    </lineage>
</organism>
<reference evidence="2 3" key="1">
    <citation type="submission" date="2015-04" db="EMBL/GenBank/DDBJ databases">
        <authorList>
            <person name="Heijne W.H."/>
            <person name="Fedorova N.D."/>
            <person name="Nierman W.C."/>
            <person name="Vollebregt A.W."/>
            <person name="Zhao Z."/>
            <person name="Wu L."/>
            <person name="Kumar M."/>
            <person name="Stam H."/>
            <person name="van den Berg M.A."/>
            <person name="Pel H.J."/>
        </authorList>
    </citation>
    <scope>NUCLEOTIDE SEQUENCE [LARGE SCALE GENOMIC DNA]</scope>
    <source>
        <strain evidence="2 3">CBS 393.64</strain>
    </source>
</reference>
<name>A0A0F4YEP7_RASE3</name>
<protein>
    <submittedName>
        <fullName evidence="2">Uncharacterized protein</fullName>
    </submittedName>
</protein>